<evidence type="ECO:0000313" key="2">
    <source>
        <dbReference type="Proteomes" id="UP000521872"/>
    </source>
</evidence>
<sequence length="431" mass="48866">MTYKIPATQPDLPVELVDHILSFLQEDPKTLSVCMSVNILFCRLAQKHFCRILRLQNIPKYHPDGPEPPRILKLLTGSPHLTTYVRTVRIVFSLLSLLQRISHFPTYESHMASILQMLVNVKEVNIGWKRPNVMPWKTLPSTFRSAFCVFLRRQSITSLGIDYLSGFPLSILNDCASLRSLSLIGGFSFSSDGAKSQNNSRAQLERFNLNSIMENSSSSVTAWFESPGSPDLSTVTFLCAKTSFLEDHHHITRLLQMTRSLNVLELEFGREICTYYNPFAADAATAHIPLPVNLLLASLTKLRHLKISAVFSSTTDFFVSSDGETAHEQTVYRHPVSWIVRLLAPLGEHKHLEQIDFHFGLEMTPHVVRNHVPWKDLSTVLLSIQGLKKVRMAYIPIKRPLSQKKELIEVFNSDEHLSRLVKAGLLEISQL</sequence>
<comment type="caution">
    <text evidence="1">The sequence shown here is derived from an EMBL/GenBank/DDBJ whole genome shotgun (WGS) entry which is preliminary data.</text>
</comment>
<protein>
    <recommendedName>
        <fullName evidence="3">F-box domain-containing protein</fullName>
    </recommendedName>
</protein>
<dbReference type="EMBL" id="JAACJL010000030">
    <property type="protein sequence ID" value="KAF4617219.1"/>
    <property type="molecule type" value="Genomic_DNA"/>
</dbReference>
<proteinExistence type="predicted"/>
<evidence type="ECO:0008006" key="3">
    <source>
        <dbReference type="Google" id="ProtNLM"/>
    </source>
</evidence>
<organism evidence="1 2">
    <name type="scientific">Agrocybe pediades</name>
    <dbReference type="NCBI Taxonomy" id="84607"/>
    <lineage>
        <taxon>Eukaryota</taxon>
        <taxon>Fungi</taxon>
        <taxon>Dikarya</taxon>
        <taxon>Basidiomycota</taxon>
        <taxon>Agaricomycotina</taxon>
        <taxon>Agaricomycetes</taxon>
        <taxon>Agaricomycetidae</taxon>
        <taxon>Agaricales</taxon>
        <taxon>Agaricineae</taxon>
        <taxon>Strophariaceae</taxon>
        <taxon>Agrocybe</taxon>
    </lineage>
</organism>
<dbReference type="SUPFAM" id="SSF81383">
    <property type="entry name" value="F-box domain"/>
    <property type="match status" value="1"/>
</dbReference>
<dbReference type="AlphaFoldDB" id="A0A8H4VRC3"/>
<reference evidence="1 2" key="1">
    <citation type="submission" date="2019-12" db="EMBL/GenBank/DDBJ databases">
        <authorList>
            <person name="Floudas D."/>
            <person name="Bentzer J."/>
            <person name="Ahren D."/>
            <person name="Johansson T."/>
            <person name="Persson P."/>
            <person name="Tunlid A."/>
        </authorList>
    </citation>
    <scope>NUCLEOTIDE SEQUENCE [LARGE SCALE GENOMIC DNA]</scope>
    <source>
        <strain evidence="1 2">CBS 102.39</strain>
    </source>
</reference>
<dbReference type="Proteomes" id="UP000521872">
    <property type="component" value="Unassembled WGS sequence"/>
</dbReference>
<dbReference type="InterPro" id="IPR036047">
    <property type="entry name" value="F-box-like_dom_sf"/>
</dbReference>
<keyword evidence="2" id="KW-1185">Reference proteome</keyword>
<evidence type="ECO:0000313" key="1">
    <source>
        <dbReference type="EMBL" id="KAF4617219.1"/>
    </source>
</evidence>
<accession>A0A8H4VRC3</accession>
<gene>
    <name evidence="1" type="ORF">D9613_006320</name>
</gene>
<name>A0A8H4VRC3_9AGAR</name>